<gene>
    <name evidence="2" type="ordered locus">Bcell_0624</name>
</gene>
<dbReference type="KEGG" id="bco:Bcell_0624"/>
<feature type="domain" description="Flavodoxin" evidence="1">
    <location>
        <begin position="4"/>
        <end position="142"/>
    </location>
</feature>
<reference evidence="2" key="1">
    <citation type="submission" date="2010-12" db="EMBL/GenBank/DDBJ databases">
        <title>Complete sequence of Bacillus cellulosilyticus DSM 2522.</title>
        <authorList>
            <consortium name="US DOE Joint Genome Institute"/>
            <person name="Lucas S."/>
            <person name="Copeland A."/>
            <person name="Lapidus A."/>
            <person name="Cheng J.-F."/>
            <person name="Bruce D."/>
            <person name="Goodwin L."/>
            <person name="Pitluck S."/>
            <person name="Chertkov O."/>
            <person name="Detter J.C."/>
            <person name="Han C."/>
            <person name="Tapia R."/>
            <person name="Land M."/>
            <person name="Hauser L."/>
            <person name="Jeffries C."/>
            <person name="Kyrpides N."/>
            <person name="Ivanova N."/>
            <person name="Mikhailova N."/>
            <person name="Brumm P."/>
            <person name="Mead D."/>
            <person name="Woyke T."/>
        </authorList>
    </citation>
    <scope>NUCLEOTIDE SEQUENCE [LARGE SCALE GENOMIC DNA]</scope>
    <source>
        <strain evidence="2">DSM 2522</strain>
    </source>
</reference>
<dbReference type="GO" id="GO:0070819">
    <property type="term" value="F:menaquinone-dependent protoporphyrinogen oxidase activity"/>
    <property type="evidence" value="ECO:0007669"/>
    <property type="project" value="TreeGrafter"/>
</dbReference>
<keyword evidence="3" id="KW-1185">Reference proteome</keyword>
<dbReference type="Gene3D" id="3.40.50.360">
    <property type="match status" value="1"/>
</dbReference>
<name>E6TYG8_EVAC2</name>
<dbReference type="STRING" id="649639.Bcell_0624"/>
<dbReference type="EMBL" id="CP002394">
    <property type="protein sequence ID" value="ADU28906.1"/>
    <property type="molecule type" value="Genomic_DNA"/>
</dbReference>
<accession>E6TYG8</accession>
<dbReference type="GO" id="GO:0006783">
    <property type="term" value="P:heme biosynthetic process"/>
    <property type="evidence" value="ECO:0007669"/>
    <property type="project" value="TreeGrafter"/>
</dbReference>
<dbReference type="Proteomes" id="UP000001401">
    <property type="component" value="Chromosome"/>
</dbReference>
<evidence type="ECO:0000313" key="2">
    <source>
        <dbReference type="EMBL" id="ADU28906.1"/>
    </source>
</evidence>
<dbReference type="SUPFAM" id="SSF52218">
    <property type="entry name" value="Flavoproteins"/>
    <property type="match status" value="1"/>
</dbReference>
<dbReference type="eggNOG" id="COG4635">
    <property type="taxonomic scope" value="Bacteria"/>
</dbReference>
<dbReference type="HOGENOM" id="CLU_094839_2_0_9"/>
<dbReference type="OrthoDB" id="2146857at2"/>
<organism evidence="2 3">
    <name type="scientific">Evansella cellulosilytica (strain ATCC 21833 / DSM 2522 / FERM P-1141 / JCM 9156 / N-4)</name>
    <name type="common">Bacillus cellulosilyticus</name>
    <dbReference type="NCBI Taxonomy" id="649639"/>
    <lineage>
        <taxon>Bacteria</taxon>
        <taxon>Bacillati</taxon>
        <taxon>Bacillota</taxon>
        <taxon>Bacilli</taxon>
        <taxon>Bacillales</taxon>
        <taxon>Bacillaceae</taxon>
        <taxon>Evansella</taxon>
    </lineage>
</organism>
<dbReference type="GO" id="GO:0010181">
    <property type="term" value="F:FMN binding"/>
    <property type="evidence" value="ECO:0007669"/>
    <property type="project" value="TreeGrafter"/>
</dbReference>
<sequence length="173" mass="19477">MKTLIVYCSHHGTTKKAVSVLQKNLNCETSLLDLREEKYDNVLHDADVVIIGGSIHIGNIQGKLKHFMRDNLFLLLEKKVGLFICCMREGEEARKQFEVAFPEELRSNAIASGLFGGEFLFSKMNFFEKLIVKKVSGVSTDTSKIDEAAMKTFADTVNQINLAKENSYKIDSH</sequence>
<dbReference type="InterPro" id="IPR029039">
    <property type="entry name" value="Flavoprotein-like_sf"/>
</dbReference>
<dbReference type="RefSeq" id="WP_013487247.1">
    <property type="nucleotide sequence ID" value="NC_014829.1"/>
</dbReference>
<dbReference type="Pfam" id="PF12724">
    <property type="entry name" value="Flavodoxin_5"/>
    <property type="match status" value="1"/>
</dbReference>
<dbReference type="InterPro" id="IPR026816">
    <property type="entry name" value="Flavodoxin_dom"/>
</dbReference>
<proteinExistence type="predicted"/>
<dbReference type="AlphaFoldDB" id="E6TYG8"/>
<dbReference type="InterPro" id="IPR052200">
    <property type="entry name" value="Protoporphyrinogen_IX_DH"/>
</dbReference>
<dbReference type="PANTHER" id="PTHR38030:SF2">
    <property type="entry name" value="PROTOPORPHYRINOGEN IX DEHYDROGENASE [QUINONE]"/>
    <property type="match status" value="1"/>
</dbReference>
<protein>
    <submittedName>
        <fullName evidence="2">Flavodoxin-like protein</fullName>
    </submittedName>
</protein>
<dbReference type="PANTHER" id="PTHR38030">
    <property type="entry name" value="PROTOPORPHYRINOGEN IX DEHYDROGENASE [MENAQUINONE]"/>
    <property type="match status" value="1"/>
</dbReference>
<evidence type="ECO:0000313" key="3">
    <source>
        <dbReference type="Proteomes" id="UP000001401"/>
    </source>
</evidence>
<evidence type="ECO:0000259" key="1">
    <source>
        <dbReference type="Pfam" id="PF12724"/>
    </source>
</evidence>